<dbReference type="Pfam" id="PF08401">
    <property type="entry name" value="ArdcN"/>
    <property type="match status" value="1"/>
</dbReference>
<feature type="compositionally biased region" description="Pro residues" evidence="2">
    <location>
        <begin position="231"/>
        <end position="240"/>
    </location>
</feature>
<dbReference type="InterPro" id="IPR025465">
    <property type="entry name" value="DUF4316"/>
</dbReference>
<feature type="domain" description="Large polyvalent protein associated" evidence="8">
    <location>
        <begin position="566"/>
        <end position="652"/>
    </location>
</feature>
<dbReference type="Pfam" id="PF14191">
    <property type="entry name" value="YodL"/>
    <property type="match status" value="1"/>
</dbReference>
<evidence type="ECO:0000256" key="1">
    <source>
        <dbReference type="SAM" id="Coils"/>
    </source>
</evidence>
<feature type="domain" description="Large polyvalent protein-associated" evidence="7">
    <location>
        <begin position="788"/>
        <end position="868"/>
    </location>
</feature>
<evidence type="ECO:0000259" key="7">
    <source>
        <dbReference type="Pfam" id="PF18830"/>
    </source>
</evidence>
<feature type="compositionally biased region" description="Basic and acidic residues" evidence="2">
    <location>
        <begin position="1845"/>
        <end position="1877"/>
    </location>
</feature>
<dbReference type="InterPro" id="IPR025923">
    <property type="entry name" value="YodL-like_dom"/>
</dbReference>
<feature type="domain" description="IrrE N-terminal-like" evidence="3">
    <location>
        <begin position="422"/>
        <end position="492"/>
    </location>
</feature>
<dbReference type="InterPro" id="IPR009899">
    <property type="entry name" value="ArdA"/>
</dbReference>
<feature type="coiled-coil region" evidence="1">
    <location>
        <begin position="535"/>
        <end position="562"/>
    </location>
</feature>
<dbReference type="InterPro" id="IPR041045">
    <property type="entry name" value="LPD25"/>
</dbReference>
<name>A0A2K4ZHK0_9FIRM</name>
<feature type="compositionally biased region" description="Basic and acidic residues" evidence="2">
    <location>
        <begin position="208"/>
        <end position="222"/>
    </location>
</feature>
<evidence type="ECO:0000313" key="9">
    <source>
        <dbReference type="EMBL" id="SOY29949.1"/>
    </source>
</evidence>
<proteinExistence type="predicted"/>
<feature type="domain" description="N-terminal" evidence="4">
    <location>
        <begin position="255"/>
        <end position="376"/>
    </location>
</feature>
<dbReference type="Pfam" id="PF06114">
    <property type="entry name" value="Peptidase_M78"/>
    <property type="match status" value="1"/>
</dbReference>
<evidence type="ECO:0000259" key="4">
    <source>
        <dbReference type="Pfam" id="PF08401"/>
    </source>
</evidence>
<keyword evidence="10" id="KW-1185">Reference proteome</keyword>
<keyword evidence="1" id="KW-0175">Coiled coil</keyword>
<accession>A0A2K4ZHK0</accession>
<feature type="compositionally biased region" description="Basic and acidic residues" evidence="2">
    <location>
        <begin position="1135"/>
        <end position="1146"/>
    </location>
</feature>
<dbReference type="InterPro" id="IPR010359">
    <property type="entry name" value="IrrE_HExxH"/>
</dbReference>
<evidence type="ECO:0000313" key="10">
    <source>
        <dbReference type="Proteomes" id="UP000236311"/>
    </source>
</evidence>
<feature type="region of interest" description="Disordered" evidence="2">
    <location>
        <begin position="1845"/>
        <end position="1892"/>
    </location>
</feature>
<dbReference type="Proteomes" id="UP000236311">
    <property type="component" value="Unassembled WGS sequence"/>
</dbReference>
<feature type="coiled-coil region" evidence="1">
    <location>
        <begin position="1255"/>
        <end position="1318"/>
    </location>
</feature>
<feature type="compositionally biased region" description="Low complexity" evidence="2">
    <location>
        <begin position="864"/>
        <end position="873"/>
    </location>
</feature>
<evidence type="ECO:0000259" key="6">
    <source>
        <dbReference type="Pfam" id="PF14195"/>
    </source>
</evidence>
<dbReference type="Gene3D" id="1.10.10.1190">
    <property type="entry name" value="Antirestriction protein ArdA, domain 3"/>
    <property type="match status" value="1"/>
</dbReference>
<reference evidence="9 10" key="1">
    <citation type="submission" date="2018-01" db="EMBL/GenBank/DDBJ databases">
        <authorList>
            <person name="Gaut B.S."/>
            <person name="Morton B.R."/>
            <person name="Clegg M.T."/>
            <person name="Duvall M.R."/>
        </authorList>
    </citation>
    <scope>NUCLEOTIDE SEQUENCE [LARGE SCALE GENOMIC DNA]</scope>
    <source>
        <strain evidence="9">GP69</strain>
    </source>
</reference>
<gene>
    <name evidence="9" type="ORF">AMURIS_02670</name>
</gene>
<dbReference type="Pfam" id="PF18830">
    <property type="entry name" value="LPD16"/>
    <property type="match status" value="1"/>
</dbReference>
<evidence type="ECO:0000259" key="3">
    <source>
        <dbReference type="Pfam" id="PF06114"/>
    </source>
</evidence>
<dbReference type="GO" id="GO:0003697">
    <property type="term" value="F:single-stranded DNA binding"/>
    <property type="evidence" value="ECO:0007669"/>
    <property type="project" value="InterPro"/>
</dbReference>
<sequence length="1892" mass="212693">MSETFSILIDSRSRFETGQPGGVWLSMPTTTEQLHEAMKSVGITADNPQDFFINGFANTEEYPFDVPLPVIQRSTIDELNYLGKLMEMQSDDDRDKFTAAVTLGEHAGSVKDLINLAQNLDCYWIYPTVRSEADYGYYLIDELDELELPEEAKKYFNYEEYGRDAVKKDRGQFTEQGYIYNNGNTFSQWYNGRESDIPQEYKAMSFPEPEHPDPDKLEKDEAAPGQEAAEPQPPPQPRPVNPIILTADKPAEKLKEITDRLEQGITELFDSERYKEYLQVMSKFHNYSFNNTLLIAMQKPDASLIAGFNAWKNNFGRNVMRGEKGIRILAPSPYKIRQEVEKKDPQTGKTVIGGDGKPVTETREIQIPAYKVVAVFDVSQTEGRELPSISANELTGDVEQYEDFFAALEKTSPVPMGFEKIEGTAHGYYHLEEKRIAIDEGMSELQNLKTAIHEIAHAKLHDIDLNAPQEEQPDRPDRRTREVQAESIAYTVCQHYGLDTSDYSFGYVAGWSSGRELAELKSSLETIRATAAEIINTIDGHFAELQKEREAAKEQEAEAQTQPDLTAEPTVTILWSESSQLREGETIPLSRANTLIEALDEANLESPGYDKTEFRIDFVMNGKADQYEGRQDLGDGEGALIEHIEKYHAYYANDPNWNNFLLEHEGEEALEADKEHRAFLLNEFVPYLKLHCNLSEMERTAGEALQKDNLTPAETTYHTAMQAYVSECRGLINQGEYNLPPVPQLKDFDVELQAYKEHVKEEIAQEAAAAGMTVEEYAANGYEPYTAQEQEAAYRLDNGDYLYIQTCESGYDYTFYREDFSEIDGGQLDNPDLSMLSARDEILALHERKDTAIEKLDVEAFEQAQEAAQTAEPQEPEKPEAQEKPQEPESPISEKADTPEQAESATKPLTDLQKKAVEIAKQYENLPLQDKIGIIAQSFGGTSGKIETSPCTGKWRGTSDVSIKFDSGATLFIGNHRTSQAKTAKVQNEDVNAALVRYNPEIIAATKEAAISALRKREAKDNEIAAQKGLKPYTLLNVEFNDGTDERSGGHIGWYYVTLAVDDKICSHIETGLNYDILDGKVSDTPTRENYFAAGALKETDVDYVFNNVGFSSTSDLYSLPVRDDVLERAEKTLAQRKEAQPEKTAEPQTHTAEQPETAVTYYPINENAARRAKEAISFSDYKPGSATAEYRHYVDEAAELAARQKKRVDPSFHAKIDGLLDTYARKLAENMNKGNEITARVPSIMIAGGSNFPVRKKEKQNAAADKNMQEFNEIQGLLDKIRSTGMGGISADDPNAVSKLESKLAKLETLQETMKAVNTYYRKNKTLDGCPHLSTEQIEKLKASMSGSYRANPKPFESYQLSNNNAEIHRLKDRITALTRRKELGYVGWEFDGGRVEANTTDNRLQIFFDEKPDKEIREELKGNGFRYAPSAEAWQRQLNDNAIYAADRIKFIQPLTGERPTELQKRARQEAAAQKEAEPEQPQEAAQDTEPGDASTPETFCKVRQNPYSDSRENSYILQEYVSQDNGMAKLGDILYMGTPEKCRELLGKLEAGELTQGDVKELYAKAQEAEKTDTALPDPTISVADMEKYGYKWNGMLPLQETAAAHLFEKEDMQIFLLYSDGSEGIAGSVDEIQNHAEKGGIFGVHKEDWIALCEYRDMKQDLAGSEAAKEALREYGVKDTFSIYQLKDGDGMRDYHFEPYDRLQAAGLAVEAANYNLTYTAELTPGTSLEDIYTRFNIDHPADFRGHSLSVSDIVVLHQNGQDTAHYVDSFGYKEVPEFLQEQTQQPEKANPLKHVEDTIEQNDNNFDGIINNTPTTDELEAKARSGEQISLAEYAAALKAEQEQGKEKKPGKKAEKKPSIRAQLKADKERAAQRKQARSKSQDLERS</sequence>
<evidence type="ECO:0000256" key="2">
    <source>
        <dbReference type="SAM" id="MobiDB-lite"/>
    </source>
</evidence>
<organism evidence="9 10">
    <name type="scientific">Acetatifactor muris</name>
    <dbReference type="NCBI Taxonomy" id="879566"/>
    <lineage>
        <taxon>Bacteria</taxon>
        <taxon>Bacillati</taxon>
        <taxon>Bacillota</taxon>
        <taxon>Clostridia</taxon>
        <taxon>Lachnospirales</taxon>
        <taxon>Lachnospiraceae</taxon>
        <taxon>Acetatifactor</taxon>
    </lineage>
</organism>
<dbReference type="Pfam" id="PF14195">
    <property type="entry name" value="DUF4316"/>
    <property type="match status" value="1"/>
</dbReference>
<dbReference type="EMBL" id="OFSM01000013">
    <property type="protein sequence ID" value="SOY29949.1"/>
    <property type="molecule type" value="Genomic_DNA"/>
</dbReference>
<protein>
    <submittedName>
        <fullName evidence="9">Antirestriction protein (ArdA)</fullName>
    </submittedName>
</protein>
<dbReference type="Pfam" id="PF07275">
    <property type="entry name" value="ArdA"/>
    <property type="match status" value="1"/>
</dbReference>
<evidence type="ECO:0000259" key="5">
    <source>
        <dbReference type="Pfam" id="PF14191"/>
    </source>
</evidence>
<dbReference type="InterPro" id="IPR013610">
    <property type="entry name" value="ArdC_N"/>
</dbReference>
<feature type="region of interest" description="Disordered" evidence="2">
    <location>
        <begin position="864"/>
        <end position="910"/>
    </location>
</feature>
<feature type="compositionally biased region" description="Basic and acidic residues" evidence="2">
    <location>
        <begin position="1461"/>
        <end position="1480"/>
    </location>
</feature>
<feature type="domain" description="DUF4316" evidence="6">
    <location>
        <begin position="1793"/>
        <end position="1838"/>
    </location>
</feature>
<dbReference type="InterPro" id="IPR041893">
    <property type="entry name" value="ArdA_dom3"/>
</dbReference>
<feature type="region of interest" description="Disordered" evidence="2">
    <location>
        <begin position="1135"/>
        <end position="1156"/>
    </location>
</feature>
<feature type="region of interest" description="Disordered" evidence="2">
    <location>
        <begin position="1458"/>
        <end position="1509"/>
    </location>
</feature>
<feature type="region of interest" description="Disordered" evidence="2">
    <location>
        <begin position="204"/>
        <end position="243"/>
    </location>
</feature>
<feature type="domain" description="YodL-like" evidence="5">
    <location>
        <begin position="1685"/>
        <end position="1783"/>
    </location>
</feature>
<feature type="compositionally biased region" description="Basic and acidic residues" evidence="2">
    <location>
        <begin position="875"/>
        <end position="898"/>
    </location>
</feature>
<dbReference type="InterPro" id="IPR040568">
    <property type="entry name" value="LPD16"/>
</dbReference>
<dbReference type="Pfam" id="PF18840">
    <property type="entry name" value="LPD25"/>
    <property type="match status" value="1"/>
</dbReference>
<evidence type="ECO:0000259" key="8">
    <source>
        <dbReference type="Pfam" id="PF18840"/>
    </source>
</evidence>